<accession>A0A9Q7XSY1</accession>
<reference evidence="2 3" key="1">
    <citation type="submission" date="2018-01" db="EMBL/GenBank/DDBJ databases">
        <authorList>
            <person name="Clerissi C."/>
        </authorList>
    </citation>
    <scope>NUCLEOTIDE SEQUENCE [LARGE SCALE GENOMIC DNA]</scope>
    <source>
        <strain evidence="2">Cupriavidus taiwanensis SWF 66322</strain>
    </source>
</reference>
<gene>
    <name evidence="2" type="ORF">CBM2636_10741</name>
</gene>
<dbReference type="EMBL" id="LT984813">
    <property type="protein sequence ID" value="SPD63725.1"/>
    <property type="molecule type" value="Genomic_DNA"/>
</dbReference>
<sequence>MEKEYVMKKASIGAALLVVMAAGAQAAVRAPEVYTNGGHVAQALQRSQSGRLADEQFRRIAVRKADPFTDGARQMDPFTDGAVRQVDLFTDGALASIGNTDPFTDGA</sequence>
<dbReference type="AlphaFoldDB" id="A0A9Q7XSY1"/>
<organism evidence="2 3">
    <name type="scientific">Cupriavidus taiwanensis</name>
    <dbReference type="NCBI Taxonomy" id="164546"/>
    <lineage>
        <taxon>Bacteria</taxon>
        <taxon>Pseudomonadati</taxon>
        <taxon>Pseudomonadota</taxon>
        <taxon>Betaproteobacteria</taxon>
        <taxon>Burkholderiales</taxon>
        <taxon>Burkholderiaceae</taxon>
        <taxon>Cupriavidus</taxon>
    </lineage>
</organism>
<feature type="chain" id="PRO_5040474114" evidence="1">
    <location>
        <begin position="27"/>
        <end position="107"/>
    </location>
</feature>
<evidence type="ECO:0000256" key="1">
    <source>
        <dbReference type="SAM" id="SignalP"/>
    </source>
</evidence>
<proteinExistence type="predicted"/>
<dbReference type="Proteomes" id="UP000254259">
    <property type="component" value="Chromosome CBM2636"/>
</dbReference>
<keyword evidence="1" id="KW-0732">Signal</keyword>
<evidence type="ECO:0000313" key="3">
    <source>
        <dbReference type="Proteomes" id="UP000254259"/>
    </source>
</evidence>
<evidence type="ECO:0000313" key="2">
    <source>
        <dbReference type="EMBL" id="SPD63725.1"/>
    </source>
</evidence>
<name>A0A9Q7XSY1_9BURK</name>
<protein>
    <submittedName>
        <fullName evidence="2">Uncharacterized protein</fullName>
    </submittedName>
</protein>
<feature type="signal peptide" evidence="1">
    <location>
        <begin position="1"/>
        <end position="26"/>
    </location>
</feature>